<evidence type="ECO:0000313" key="1">
    <source>
        <dbReference type="EMBL" id="KAJ8667102.1"/>
    </source>
</evidence>
<proteinExistence type="predicted"/>
<protein>
    <submittedName>
        <fullName evidence="1">Uncharacterized protein</fullName>
    </submittedName>
</protein>
<sequence length="355" mass="40105">MITIIVASVFISMIKCQSEALSVKHSQTRSRRSVGSLPTSIENYPYLVSVRNCGTHFCGGTILTKDIILTAAQCIDDLPLDLLTVKVGSADINYKGTWHSATKVIKYEEKKKLGSRLSSGINDIALIKLETPIDLNNETTQIVQLFESDDDVHDYDRGIAIGWGNVPVIITESDTNDNESEPYKMKIDRFPSKLMAVELNIASKNKCSEINPKVDLENRFCTYSLGRKPCGGDVGGPFIINERQAGIPPSEKIHEFWEKLKERLQGAAEKGKEKAEELKHAFEEARGKIEQDLAEKRKIMAEKLEKAKELGEEKAKELKEKLEKDFEQGRERLQEKFEEIRKRFEAARDEAQKQS</sequence>
<organism evidence="1 2">
    <name type="scientific">Eretmocerus hayati</name>
    <dbReference type="NCBI Taxonomy" id="131215"/>
    <lineage>
        <taxon>Eukaryota</taxon>
        <taxon>Metazoa</taxon>
        <taxon>Ecdysozoa</taxon>
        <taxon>Arthropoda</taxon>
        <taxon>Hexapoda</taxon>
        <taxon>Insecta</taxon>
        <taxon>Pterygota</taxon>
        <taxon>Neoptera</taxon>
        <taxon>Endopterygota</taxon>
        <taxon>Hymenoptera</taxon>
        <taxon>Apocrita</taxon>
        <taxon>Proctotrupomorpha</taxon>
        <taxon>Chalcidoidea</taxon>
        <taxon>Aphelinidae</taxon>
        <taxon>Aphelininae</taxon>
        <taxon>Eretmocerus</taxon>
    </lineage>
</organism>
<keyword evidence="2" id="KW-1185">Reference proteome</keyword>
<name>A0ACC2N7Q5_9HYME</name>
<dbReference type="Proteomes" id="UP001239111">
    <property type="component" value="Chromosome 4"/>
</dbReference>
<comment type="caution">
    <text evidence="1">The sequence shown here is derived from an EMBL/GenBank/DDBJ whole genome shotgun (WGS) entry which is preliminary data.</text>
</comment>
<reference evidence="1" key="1">
    <citation type="submission" date="2023-04" db="EMBL/GenBank/DDBJ databases">
        <title>A chromosome-level genome assembly of the parasitoid wasp Eretmocerus hayati.</title>
        <authorList>
            <person name="Zhong Y."/>
            <person name="Liu S."/>
            <person name="Liu Y."/>
        </authorList>
    </citation>
    <scope>NUCLEOTIDE SEQUENCE</scope>
    <source>
        <strain evidence="1">ZJU_SS_LIU_2023</strain>
    </source>
</reference>
<gene>
    <name evidence="1" type="ORF">QAD02_008764</name>
</gene>
<accession>A0ACC2N7Q5</accession>
<evidence type="ECO:0000313" key="2">
    <source>
        <dbReference type="Proteomes" id="UP001239111"/>
    </source>
</evidence>
<dbReference type="EMBL" id="CM056744">
    <property type="protein sequence ID" value="KAJ8667102.1"/>
    <property type="molecule type" value="Genomic_DNA"/>
</dbReference>